<evidence type="ECO:0000313" key="2">
    <source>
        <dbReference type="EMBL" id="CDQ00645.1"/>
    </source>
</evidence>
<keyword evidence="1" id="KW-1133">Transmembrane helix</keyword>
<protein>
    <submittedName>
        <fullName evidence="2">Bm687, isoform d</fullName>
    </submittedName>
</protein>
<reference evidence="2" key="2">
    <citation type="submission" date="2012-12" db="EMBL/GenBank/DDBJ databases">
        <authorList>
            <consortium name="WormBase Consortium"/>
            <person name="Ghedin E."/>
            <person name="Paulini M."/>
        </authorList>
    </citation>
    <scope>NUCLEOTIDE SEQUENCE</scope>
    <source>
        <strain evidence="2">FR3</strain>
    </source>
</reference>
<sequence>MKINKRLRRLSFLDNNLSFTALLILFYNYGQWYFLSH</sequence>
<reference evidence="2" key="1">
    <citation type="journal article" date="2007" name="Science">
        <title>Draft genome of the filarial nematode parasite Brugia malayi.</title>
        <authorList>
            <person name="Ghedin E."/>
            <person name="Wang S."/>
            <person name="Spiro D."/>
            <person name="Caler E."/>
            <person name="Zhao Q."/>
            <person name="Crabtree J."/>
            <person name="Allen J.E."/>
            <person name="Delcher A.L."/>
            <person name="Guiliano D.B."/>
            <person name="Miranda-Saavedra D."/>
            <person name="Angiuoli S.V."/>
            <person name="Creasy T."/>
            <person name="Amedeo P."/>
            <person name="Haas B."/>
            <person name="El-Sayed N.M."/>
            <person name="Wortman J.R."/>
            <person name="Feldblyum T."/>
            <person name="Tallon L."/>
            <person name="Schatz M."/>
            <person name="Shumway M."/>
            <person name="Koo H."/>
            <person name="Salzberg S.L."/>
            <person name="Schobel S."/>
            <person name="Pertea M."/>
            <person name="Pop M."/>
            <person name="White O."/>
            <person name="Barton G.J."/>
            <person name="Carlow C.K."/>
            <person name="Crawford M.J."/>
            <person name="Daub J."/>
            <person name="Dimmic M.W."/>
            <person name="Estes C.F."/>
            <person name="Foster J.M."/>
            <person name="Ganatra M."/>
            <person name="Gregory W.F."/>
            <person name="Johnson N.M."/>
            <person name="Jin J."/>
            <person name="Komuniecki R."/>
            <person name="Korf I."/>
            <person name="Kumar S."/>
            <person name="Laney S."/>
            <person name="Li B.W."/>
            <person name="Li W."/>
            <person name="Lindblom T.H."/>
            <person name="Lustigman S."/>
            <person name="Ma D."/>
            <person name="Maina C.V."/>
            <person name="Martin D.M."/>
            <person name="McCarter J.P."/>
            <person name="McReynolds L."/>
            <person name="Mitreva M."/>
            <person name="Nutman T.B."/>
            <person name="Parkinson J."/>
            <person name="Peregrin-Alvarez J.M."/>
            <person name="Poole C."/>
            <person name="Ren Q."/>
            <person name="Saunders L."/>
            <person name="Sluder A.E."/>
            <person name="Smith K."/>
            <person name="Stanke M."/>
            <person name="Unnasch T.R."/>
            <person name="Ware J."/>
            <person name="Wei A.D."/>
            <person name="Weil G."/>
            <person name="Williams D.J."/>
            <person name="Zhang Y."/>
            <person name="Williams S.A."/>
            <person name="Fraser-Liggett C."/>
            <person name="Slatko B."/>
            <person name="Blaxter M.L."/>
            <person name="Scott A.L."/>
        </authorList>
    </citation>
    <scope>NUCLEOTIDE SEQUENCE</scope>
    <source>
        <strain evidence="2">FR3</strain>
    </source>
</reference>
<dbReference type="AlphaFoldDB" id="A0A1I9G557"/>
<keyword evidence="1" id="KW-0812">Transmembrane</keyword>
<proteinExistence type="predicted"/>
<accession>A0A1I9G557</accession>
<organism evidence="2">
    <name type="scientific">Brugia malayi</name>
    <name type="common">Filarial nematode worm</name>
    <dbReference type="NCBI Taxonomy" id="6279"/>
    <lineage>
        <taxon>Eukaryota</taxon>
        <taxon>Metazoa</taxon>
        <taxon>Ecdysozoa</taxon>
        <taxon>Nematoda</taxon>
        <taxon>Chromadorea</taxon>
        <taxon>Rhabditida</taxon>
        <taxon>Spirurina</taxon>
        <taxon>Spiruromorpha</taxon>
        <taxon>Filarioidea</taxon>
        <taxon>Onchocercidae</taxon>
        <taxon>Brugia</taxon>
    </lineage>
</organism>
<dbReference type="EMBL" id="LN857014">
    <property type="protein sequence ID" value="CDQ00645.1"/>
    <property type="molecule type" value="Genomic_DNA"/>
</dbReference>
<keyword evidence="1" id="KW-0472">Membrane</keyword>
<gene>
    <name evidence="2" type="primary">Bm687</name>
    <name evidence="2" type="ORF">BM_Bm687</name>
</gene>
<evidence type="ECO:0000256" key="1">
    <source>
        <dbReference type="SAM" id="Phobius"/>
    </source>
</evidence>
<name>A0A1I9G557_BRUMA</name>
<feature type="transmembrane region" description="Helical" evidence="1">
    <location>
        <begin position="12"/>
        <end position="30"/>
    </location>
</feature>